<sequence length="173" mass="19177">MAGSSQKFPHIQLKLTTQGRAVSTGGGAKKNAFTIANLNNRQAHGSKLKNSVESLIFNWQKTQEEREEGGKPPLKSQRIILQIDPNCFNPEGLKAYGIELIADTEDGFIISASADLELSELQKKIEKFIKEQHGGNTVAQIWEIIDGKKKPELILSPSLYTELYPSSVTLRNK</sequence>
<dbReference type="GO" id="GO:0008233">
    <property type="term" value="F:peptidase activity"/>
    <property type="evidence" value="ECO:0007669"/>
    <property type="project" value="UniProtKB-KW"/>
</dbReference>
<reference evidence="1 2" key="1">
    <citation type="submission" date="2017-11" db="EMBL/GenBank/DDBJ databases">
        <title>Complete genome of a free-living desiccation-tolerant cyanobacterium and its photosynthetic adaptation to extreme terrestrial habitat.</title>
        <authorList>
            <person name="Shang J."/>
        </authorList>
    </citation>
    <scope>NUCLEOTIDE SEQUENCE [LARGE SCALE GENOMIC DNA]</scope>
    <source>
        <strain evidence="1 2">CCNUN1</strain>
    </source>
</reference>
<name>A0A2K8T2R6_9NOSO</name>
<evidence type="ECO:0000313" key="2">
    <source>
        <dbReference type="Proteomes" id="UP000232003"/>
    </source>
</evidence>
<organism evidence="1 2">
    <name type="scientific">Nostoc flagelliforme CCNUN1</name>
    <dbReference type="NCBI Taxonomy" id="2038116"/>
    <lineage>
        <taxon>Bacteria</taxon>
        <taxon>Bacillati</taxon>
        <taxon>Cyanobacteriota</taxon>
        <taxon>Cyanophyceae</taxon>
        <taxon>Nostocales</taxon>
        <taxon>Nostocaceae</taxon>
        <taxon>Nostoc</taxon>
    </lineage>
</organism>
<dbReference type="Proteomes" id="UP000232003">
    <property type="component" value="Chromosome"/>
</dbReference>
<dbReference type="GO" id="GO:0006508">
    <property type="term" value="P:proteolysis"/>
    <property type="evidence" value="ECO:0007669"/>
    <property type="project" value="UniProtKB-KW"/>
</dbReference>
<accession>A0A2K8T2R6</accession>
<dbReference type="KEGG" id="nfl:COO91_08095"/>
<keyword evidence="2" id="KW-1185">Reference proteome</keyword>
<gene>
    <name evidence="1" type="ORF">COO91_08095</name>
</gene>
<dbReference type="EMBL" id="CP024785">
    <property type="protein sequence ID" value="AUB41997.1"/>
    <property type="molecule type" value="Genomic_DNA"/>
</dbReference>
<evidence type="ECO:0000313" key="1">
    <source>
        <dbReference type="EMBL" id="AUB41997.1"/>
    </source>
</evidence>
<dbReference type="AlphaFoldDB" id="A0A2K8T2R6"/>
<keyword evidence="1" id="KW-0378">Hydrolase</keyword>
<protein>
    <submittedName>
        <fullName evidence="1">Serine protease, subtilisin family</fullName>
    </submittedName>
</protein>
<proteinExistence type="predicted"/>
<keyword evidence="1" id="KW-0645">Protease</keyword>